<name>A0A512AHP3_9SPHN</name>
<dbReference type="Proteomes" id="UP000321464">
    <property type="component" value="Unassembled WGS sequence"/>
</dbReference>
<proteinExistence type="predicted"/>
<dbReference type="Gene3D" id="3.90.230.10">
    <property type="entry name" value="Creatinase/methionine aminopeptidase superfamily"/>
    <property type="match status" value="1"/>
</dbReference>
<evidence type="ECO:0000313" key="4">
    <source>
        <dbReference type="Proteomes" id="UP000321464"/>
    </source>
</evidence>
<reference evidence="3 4" key="1">
    <citation type="submission" date="2019-07" db="EMBL/GenBank/DDBJ databases">
        <title>Whole genome shotgun sequence of Novosphingobium sediminis NBRC 106119.</title>
        <authorList>
            <person name="Hosoyama A."/>
            <person name="Uohara A."/>
            <person name="Ohji S."/>
            <person name="Ichikawa N."/>
        </authorList>
    </citation>
    <scope>NUCLEOTIDE SEQUENCE [LARGE SCALE GENOMIC DNA]</scope>
    <source>
        <strain evidence="3 4">NBRC 106119</strain>
    </source>
</reference>
<dbReference type="EMBL" id="BJYR01000007">
    <property type="protein sequence ID" value="GEN99215.1"/>
    <property type="molecule type" value="Genomic_DNA"/>
</dbReference>
<dbReference type="InterPro" id="IPR000994">
    <property type="entry name" value="Pept_M24"/>
</dbReference>
<sequence length="401" mass="42729">MLAAGAGGMAALAAPLRALPPPFGHFADEVAPITRAERMARVAKLQGLLQGQGLAALLVESGSSLTYFTGIRWSRSERITAAVIPAAGQPIVVTPFFEAPSVRETLAIPADVRTWHEDANPFALISDALKGRKGSIAVEQTTRAFITEGVLREGQFEVVSGAALVDACRQIKSPAEQALMKHANTITLAAMREARAAVRPGMTASDIGALIEKATVRMGAESDFALVLLNEASAYPHGSHQPQTVHEGSVVLMDCGCIVEGYQSDISRTFVFGEPTARQRKVWGTIRRGQDMVFGAAKIGTPVSELDAAVRRFYEREGWGPGFALPGLPHRAGHGIGMDGHESPYLVGSDHTPLAAGMCFSNEPGIYIPGEFGMRLEDCWVMTEAGPQSFTPLARSLDDPI</sequence>
<evidence type="ECO:0000259" key="2">
    <source>
        <dbReference type="Pfam" id="PF01321"/>
    </source>
</evidence>
<dbReference type="Pfam" id="PF01321">
    <property type="entry name" value="Creatinase_N"/>
    <property type="match status" value="1"/>
</dbReference>
<evidence type="ECO:0000313" key="3">
    <source>
        <dbReference type="EMBL" id="GEN99215.1"/>
    </source>
</evidence>
<dbReference type="SUPFAM" id="SSF53092">
    <property type="entry name" value="Creatinase/prolidase N-terminal domain"/>
    <property type="match status" value="1"/>
</dbReference>
<dbReference type="Pfam" id="PF00557">
    <property type="entry name" value="Peptidase_M24"/>
    <property type="match status" value="1"/>
</dbReference>
<dbReference type="AlphaFoldDB" id="A0A512AHP3"/>
<protein>
    <submittedName>
        <fullName evidence="3">Metallopeptidase</fullName>
    </submittedName>
</protein>
<dbReference type="PANTHER" id="PTHR46112:SF3">
    <property type="entry name" value="AMINOPEPTIDASE YPDF"/>
    <property type="match status" value="1"/>
</dbReference>
<gene>
    <name evidence="3" type="ORF">NSE01_10480</name>
</gene>
<accession>A0A512AHP3</accession>
<dbReference type="PANTHER" id="PTHR46112">
    <property type="entry name" value="AMINOPEPTIDASE"/>
    <property type="match status" value="1"/>
</dbReference>
<comment type="caution">
    <text evidence="3">The sequence shown here is derived from an EMBL/GenBank/DDBJ whole genome shotgun (WGS) entry which is preliminary data.</text>
</comment>
<dbReference type="OrthoDB" id="9761809at2"/>
<dbReference type="Gene3D" id="3.40.350.10">
    <property type="entry name" value="Creatinase/prolidase N-terminal domain"/>
    <property type="match status" value="1"/>
</dbReference>
<dbReference type="InterPro" id="IPR029149">
    <property type="entry name" value="Creatin/AminoP/Spt16_N"/>
</dbReference>
<evidence type="ECO:0000259" key="1">
    <source>
        <dbReference type="Pfam" id="PF00557"/>
    </source>
</evidence>
<feature type="domain" description="Creatinase N-terminal" evidence="2">
    <location>
        <begin position="41"/>
        <end position="171"/>
    </location>
</feature>
<dbReference type="InterPro" id="IPR050659">
    <property type="entry name" value="Peptidase_M24B"/>
</dbReference>
<dbReference type="SUPFAM" id="SSF55920">
    <property type="entry name" value="Creatinase/aminopeptidase"/>
    <property type="match status" value="1"/>
</dbReference>
<organism evidence="3 4">
    <name type="scientific">Novosphingobium sediminis</name>
    <dbReference type="NCBI Taxonomy" id="707214"/>
    <lineage>
        <taxon>Bacteria</taxon>
        <taxon>Pseudomonadati</taxon>
        <taxon>Pseudomonadota</taxon>
        <taxon>Alphaproteobacteria</taxon>
        <taxon>Sphingomonadales</taxon>
        <taxon>Sphingomonadaceae</taxon>
        <taxon>Novosphingobium</taxon>
    </lineage>
</organism>
<feature type="domain" description="Peptidase M24" evidence="1">
    <location>
        <begin position="179"/>
        <end position="384"/>
    </location>
</feature>
<dbReference type="InterPro" id="IPR036005">
    <property type="entry name" value="Creatinase/aminopeptidase-like"/>
</dbReference>
<dbReference type="InterPro" id="IPR000587">
    <property type="entry name" value="Creatinase_N"/>
</dbReference>
<keyword evidence="4" id="KW-1185">Reference proteome</keyword>